<organism evidence="1 2">
    <name type="scientific">Roseateles saccharophilus</name>
    <name type="common">Pseudomonas saccharophila</name>
    <dbReference type="NCBI Taxonomy" id="304"/>
    <lineage>
        <taxon>Bacteria</taxon>
        <taxon>Pseudomonadati</taxon>
        <taxon>Pseudomonadota</taxon>
        <taxon>Betaproteobacteria</taxon>
        <taxon>Burkholderiales</taxon>
        <taxon>Sphaerotilaceae</taxon>
        <taxon>Roseateles</taxon>
    </lineage>
</organism>
<evidence type="ECO:0000313" key="2">
    <source>
        <dbReference type="Proteomes" id="UP001180453"/>
    </source>
</evidence>
<evidence type="ECO:0000313" key="1">
    <source>
        <dbReference type="EMBL" id="MDR7272455.1"/>
    </source>
</evidence>
<keyword evidence="2" id="KW-1185">Reference proteome</keyword>
<name>A0ABU1YUB5_ROSSA</name>
<reference evidence="1 2" key="1">
    <citation type="submission" date="2023-07" db="EMBL/GenBank/DDBJ databases">
        <title>Sorghum-associated microbial communities from plants grown in Nebraska, USA.</title>
        <authorList>
            <person name="Schachtman D."/>
        </authorList>
    </citation>
    <scope>NUCLEOTIDE SEQUENCE [LARGE SCALE GENOMIC DNA]</scope>
    <source>
        <strain evidence="1 2">BE314</strain>
    </source>
</reference>
<sequence>MRTRTFDKLIATIPERRSAASSRLRFGVLPSR</sequence>
<gene>
    <name evidence="1" type="ORF">J2X20_005138</name>
</gene>
<comment type="caution">
    <text evidence="1">The sequence shown here is derived from an EMBL/GenBank/DDBJ whole genome shotgun (WGS) entry which is preliminary data.</text>
</comment>
<dbReference type="EMBL" id="JAVDXU010000005">
    <property type="protein sequence ID" value="MDR7272455.1"/>
    <property type="molecule type" value="Genomic_DNA"/>
</dbReference>
<accession>A0ABU1YUB5</accession>
<protein>
    <submittedName>
        <fullName evidence="1">Uncharacterized protein</fullName>
    </submittedName>
</protein>
<dbReference type="Proteomes" id="UP001180453">
    <property type="component" value="Unassembled WGS sequence"/>
</dbReference>
<proteinExistence type="predicted"/>